<evidence type="ECO:0000313" key="2">
    <source>
        <dbReference type="EMBL" id="AUW47659.1"/>
    </source>
</evidence>
<dbReference type="AlphaFoldDB" id="A0A2K9ZHF7"/>
<gene>
    <name evidence="2" type="ORF">CUJ84_pRLN3000551</name>
</gene>
<organism evidence="2 3">
    <name type="scientific">Rhizobium leguminosarum</name>
    <dbReference type="NCBI Taxonomy" id="384"/>
    <lineage>
        <taxon>Bacteria</taxon>
        <taxon>Pseudomonadati</taxon>
        <taxon>Pseudomonadota</taxon>
        <taxon>Alphaproteobacteria</taxon>
        <taxon>Hyphomicrobiales</taxon>
        <taxon>Rhizobiaceae</taxon>
        <taxon>Rhizobium/Agrobacterium group</taxon>
        <taxon>Rhizobium</taxon>
    </lineage>
</organism>
<feature type="region of interest" description="Disordered" evidence="1">
    <location>
        <begin position="36"/>
        <end position="60"/>
    </location>
</feature>
<geneLocation type="plasmid" evidence="3">
    <name>prln3</name>
</geneLocation>
<evidence type="ECO:0000256" key="1">
    <source>
        <dbReference type="SAM" id="MobiDB-lite"/>
    </source>
</evidence>
<sequence length="214" mass="22956">MKTLPLDERALFLLGDTSTGRAFARLAKAMIASKDRESAKQAESHPNFLSKRNLGPFAAPSPLPDDAAHARAARAADVPLMKTLPLDEQAPFLLGDTSTGRAFARLAKAMIASKDRESAKQAESHPNFLSKRNLGPFAAPSPLPDDAAHARAAQAEEIAAHVKTLPLDEQALFLLGDTSTGRAFARLAKAMIASKEREAAKQAESHPNFLSKRI</sequence>
<reference evidence="2 3" key="1">
    <citation type="submission" date="2017-11" db="EMBL/GenBank/DDBJ databases">
        <title>Complete genome of Rhizobium leguminosarum Norway, an ineffective micro-symbiont.</title>
        <authorList>
            <person name="Hoffrichter A."/>
            <person name="Liang J."/>
            <person name="Brachmann A."/>
            <person name="Marin M."/>
        </authorList>
    </citation>
    <scope>NUCLEOTIDE SEQUENCE [LARGE SCALE GENOMIC DNA]</scope>
    <source>
        <strain evidence="2 3">Norway</strain>
        <plasmid evidence="3">Plasmid prln3</plasmid>
    </source>
</reference>
<protein>
    <submittedName>
        <fullName evidence="2">Uncharacterized protein</fullName>
    </submittedName>
</protein>
<dbReference type="EMBL" id="CP025015">
    <property type="protein sequence ID" value="AUW47659.1"/>
    <property type="molecule type" value="Genomic_DNA"/>
</dbReference>
<name>A0A2K9ZHF7_RHILE</name>
<accession>A0A2K9ZHF7</accession>
<proteinExistence type="predicted"/>
<dbReference type="Proteomes" id="UP000238523">
    <property type="component" value="Plasmid pRLN3"/>
</dbReference>
<evidence type="ECO:0000313" key="3">
    <source>
        <dbReference type="Proteomes" id="UP000238523"/>
    </source>
</evidence>
<keyword evidence="2" id="KW-0614">Plasmid</keyword>
<feature type="region of interest" description="Disordered" evidence="1">
    <location>
        <begin position="115"/>
        <end position="147"/>
    </location>
</feature>